<keyword evidence="4 6" id="KW-1133">Transmembrane helix</keyword>
<dbReference type="NCBIfam" id="NF001923">
    <property type="entry name" value="PRK00701.1"/>
    <property type="match status" value="1"/>
</dbReference>
<evidence type="ECO:0000256" key="5">
    <source>
        <dbReference type="ARBA" id="ARBA00023136"/>
    </source>
</evidence>
<evidence type="ECO:0000256" key="3">
    <source>
        <dbReference type="ARBA" id="ARBA00022692"/>
    </source>
</evidence>
<feature type="transmembrane region" description="Helical" evidence="6">
    <location>
        <begin position="239"/>
        <end position="264"/>
    </location>
</feature>
<dbReference type="RefSeq" id="WP_022863783.1">
    <property type="nucleotide sequence ID" value="NZ_ATVG01000017.1"/>
</dbReference>
<dbReference type="InterPro" id="IPR001046">
    <property type="entry name" value="NRAMP_fam"/>
</dbReference>
<feature type="transmembrane region" description="Helical" evidence="6">
    <location>
        <begin position="119"/>
        <end position="140"/>
    </location>
</feature>
<reference evidence="7 8" key="1">
    <citation type="submission" date="2020-10" db="EMBL/GenBank/DDBJ databases">
        <title>Complete genome sequence of Corynebacterium massiliense DSM 45435, type strain of Corynebacterium massiliense.</title>
        <authorList>
            <person name="Busche T."/>
            <person name="Kalinowski J."/>
            <person name="Ruckert C."/>
        </authorList>
    </citation>
    <scope>NUCLEOTIDE SEQUENCE [LARGE SCALE GENOMIC DNA]</scope>
    <source>
        <strain evidence="7 8">DSM 45435</strain>
    </source>
</reference>
<protein>
    <submittedName>
        <fullName evidence="7">Divalent metal cation transporter MntH</fullName>
    </submittedName>
</protein>
<feature type="transmembrane region" description="Helical" evidence="6">
    <location>
        <begin position="152"/>
        <end position="171"/>
    </location>
</feature>
<evidence type="ECO:0000256" key="1">
    <source>
        <dbReference type="ARBA" id="ARBA00004141"/>
    </source>
</evidence>
<evidence type="ECO:0000313" key="8">
    <source>
        <dbReference type="Proteomes" id="UP001220064"/>
    </source>
</evidence>
<feature type="transmembrane region" description="Helical" evidence="6">
    <location>
        <begin position="191"/>
        <end position="211"/>
    </location>
</feature>
<dbReference type="NCBIfam" id="NF037982">
    <property type="entry name" value="Nramp_1"/>
    <property type="match status" value="1"/>
</dbReference>
<evidence type="ECO:0000256" key="2">
    <source>
        <dbReference type="ARBA" id="ARBA00022448"/>
    </source>
</evidence>
<organism evidence="7 8">
    <name type="scientific">Corynebacterium massiliense DSM 45435</name>
    <dbReference type="NCBI Taxonomy" id="1121364"/>
    <lineage>
        <taxon>Bacteria</taxon>
        <taxon>Bacillati</taxon>
        <taxon>Actinomycetota</taxon>
        <taxon>Actinomycetes</taxon>
        <taxon>Mycobacteriales</taxon>
        <taxon>Corynebacteriaceae</taxon>
        <taxon>Corynebacterium</taxon>
    </lineage>
</organism>
<evidence type="ECO:0000256" key="6">
    <source>
        <dbReference type="SAM" id="Phobius"/>
    </source>
</evidence>
<comment type="subcellular location">
    <subcellularLocation>
        <location evidence="1">Membrane</location>
        <topology evidence="1">Multi-pass membrane protein</topology>
    </subcellularLocation>
</comment>
<feature type="transmembrane region" description="Helical" evidence="6">
    <location>
        <begin position="383"/>
        <end position="405"/>
    </location>
</feature>
<evidence type="ECO:0000256" key="4">
    <source>
        <dbReference type="ARBA" id="ARBA00022989"/>
    </source>
</evidence>
<dbReference type="EMBL" id="CP063189">
    <property type="protein sequence ID" value="WCZ31645.1"/>
    <property type="molecule type" value="Genomic_DNA"/>
</dbReference>
<proteinExistence type="predicted"/>
<gene>
    <name evidence="7" type="primary">mntH</name>
    <name evidence="7" type="ORF">CMASS_00900</name>
</gene>
<evidence type="ECO:0000313" key="7">
    <source>
        <dbReference type="EMBL" id="WCZ31645.1"/>
    </source>
</evidence>
<feature type="transmembrane region" description="Helical" evidence="6">
    <location>
        <begin position="45"/>
        <end position="63"/>
    </location>
</feature>
<dbReference type="PANTHER" id="PTHR11706:SF33">
    <property type="entry name" value="NATURAL RESISTANCE-ASSOCIATED MACROPHAGE PROTEIN 2"/>
    <property type="match status" value="1"/>
</dbReference>
<keyword evidence="5 6" id="KW-0472">Membrane</keyword>
<feature type="transmembrane region" description="Helical" evidence="6">
    <location>
        <begin position="320"/>
        <end position="341"/>
    </location>
</feature>
<feature type="transmembrane region" description="Helical" evidence="6">
    <location>
        <begin position="284"/>
        <end position="308"/>
    </location>
</feature>
<dbReference type="Proteomes" id="UP001220064">
    <property type="component" value="Chromosome"/>
</dbReference>
<feature type="transmembrane region" description="Helical" evidence="6">
    <location>
        <begin position="347"/>
        <end position="371"/>
    </location>
</feature>
<dbReference type="PANTHER" id="PTHR11706">
    <property type="entry name" value="SOLUTE CARRIER PROTEIN FAMILY 11 MEMBER"/>
    <property type="match status" value="1"/>
</dbReference>
<sequence>MLIFRLSDKRFALPKLLGPAFVAAVAYVDPGNVAANITAGARYGYLLLWVLVAASAMSVFIQYQSAKLGLVTGHSLPELIGQRLSRPWRIAFWVQAELIAAATDLAEVIGGAIALNLLFGLPLFAGGVITGVISTVLLALQTAGRRQRVFEMVVTGLLLIIAVGFLAGLAVDPPDAVDIGNGLVPRLSGGDSVVVAASMLGATVMPHAIYLHSSLVNHRFPQRSPSAVPRLLRATKHDVTWSLILAGLVNIGLLVLAANSLFGAEGTDSIEGAYAAIDGHLGSIVGVVFGIGLLASGLASTSVGAYAGSEVMDGLLRVRVPLVARRVVTLVPALLIIFTGISPSTALVWSQAALCVGIPFAIVPLFLLTGSRVTMGRYRDSRGTVIAGIVVCVVVVLLNFALLALGEL</sequence>
<dbReference type="PRINTS" id="PR00447">
    <property type="entry name" value="NATRESASSCMP"/>
</dbReference>
<keyword evidence="8" id="KW-1185">Reference proteome</keyword>
<keyword evidence="3 6" id="KW-0812">Transmembrane</keyword>
<dbReference type="Pfam" id="PF01566">
    <property type="entry name" value="Nramp"/>
    <property type="match status" value="1"/>
</dbReference>
<accession>A0ABY7U4Q5</accession>
<keyword evidence="2" id="KW-0813">Transport</keyword>
<name>A0ABY7U4Q5_9CORY</name>